<feature type="domain" description="C2H2-type" evidence="3">
    <location>
        <begin position="42"/>
        <end position="73"/>
    </location>
</feature>
<reference evidence="4" key="1">
    <citation type="submission" date="2022-06" db="EMBL/GenBank/DDBJ databases">
        <title>Genome Sequence of Candolleomyces eurysporus.</title>
        <authorList>
            <person name="Buettner E."/>
        </authorList>
    </citation>
    <scope>NUCLEOTIDE SEQUENCE</scope>
    <source>
        <strain evidence="4">VTCC 930004</strain>
    </source>
</reference>
<comment type="caution">
    <text evidence="4">The sequence shown here is derived from an EMBL/GenBank/DDBJ whole genome shotgun (WGS) entry which is preliminary data.</text>
</comment>
<dbReference type="Proteomes" id="UP001140091">
    <property type="component" value="Unassembled WGS sequence"/>
</dbReference>
<dbReference type="InterPro" id="IPR039327">
    <property type="entry name" value="CON7-like"/>
</dbReference>
<organism evidence="4 5">
    <name type="scientific">Candolleomyces eurysporus</name>
    <dbReference type="NCBI Taxonomy" id="2828524"/>
    <lineage>
        <taxon>Eukaryota</taxon>
        <taxon>Fungi</taxon>
        <taxon>Dikarya</taxon>
        <taxon>Basidiomycota</taxon>
        <taxon>Agaricomycotina</taxon>
        <taxon>Agaricomycetes</taxon>
        <taxon>Agaricomycetidae</taxon>
        <taxon>Agaricales</taxon>
        <taxon>Agaricineae</taxon>
        <taxon>Psathyrellaceae</taxon>
        <taxon>Candolleomyces</taxon>
    </lineage>
</organism>
<evidence type="ECO:0000259" key="3">
    <source>
        <dbReference type="PROSITE" id="PS50157"/>
    </source>
</evidence>
<dbReference type="PROSITE" id="PS50157">
    <property type="entry name" value="ZINC_FINGER_C2H2_2"/>
    <property type="match status" value="1"/>
</dbReference>
<dbReference type="EMBL" id="JANBPK010000709">
    <property type="protein sequence ID" value="KAJ2934850.1"/>
    <property type="molecule type" value="Genomic_DNA"/>
</dbReference>
<gene>
    <name evidence="4" type="ORF">H1R20_g2273</name>
</gene>
<evidence type="ECO:0000313" key="4">
    <source>
        <dbReference type="EMBL" id="KAJ2934850.1"/>
    </source>
</evidence>
<protein>
    <recommendedName>
        <fullName evidence="3">C2H2-type domain-containing protein</fullName>
    </recommendedName>
</protein>
<name>A0A9W8MK29_9AGAR</name>
<dbReference type="PANTHER" id="PTHR36167:SF3">
    <property type="entry name" value="C2H2 FINGER DOMAIN TRANSCRIPTION FACTOR (EUROFUNG)-RELATED"/>
    <property type="match status" value="1"/>
</dbReference>
<dbReference type="PANTHER" id="PTHR36167">
    <property type="entry name" value="C2H2 FINGER DOMAIN TRANSCRIPTION FACTOR (EUROFUNG)-RELATED"/>
    <property type="match status" value="1"/>
</dbReference>
<dbReference type="Gene3D" id="3.30.160.60">
    <property type="entry name" value="Classic Zinc Finger"/>
    <property type="match status" value="1"/>
</dbReference>
<feature type="region of interest" description="Disordered" evidence="2">
    <location>
        <begin position="272"/>
        <end position="302"/>
    </location>
</feature>
<dbReference type="AlphaFoldDB" id="A0A9W8MK29"/>
<dbReference type="InterPro" id="IPR013087">
    <property type="entry name" value="Znf_C2H2_type"/>
</dbReference>
<accession>A0A9W8MK29</accession>
<keyword evidence="1" id="KW-0863">Zinc-finger</keyword>
<dbReference type="GO" id="GO:0008270">
    <property type="term" value="F:zinc ion binding"/>
    <property type="evidence" value="ECO:0007669"/>
    <property type="project" value="UniProtKB-KW"/>
</dbReference>
<dbReference type="PROSITE" id="PS00028">
    <property type="entry name" value="ZINC_FINGER_C2H2_1"/>
    <property type="match status" value="1"/>
</dbReference>
<evidence type="ECO:0000313" key="5">
    <source>
        <dbReference type="Proteomes" id="UP001140091"/>
    </source>
</evidence>
<proteinExistence type="predicted"/>
<dbReference type="OrthoDB" id="1939603at2759"/>
<evidence type="ECO:0000256" key="1">
    <source>
        <dbReference type="PROSITE-ProRule" id="PRU00042"/>
    </source>
</evidence>
<dbReference type="GO" id="GO:0006355">
    <property type="term" value="P:regulation of DNA-templated transcription"/>
    <property type="evidence" value="ECO:0007669"/>
    <property type="project" value="InterPro"/>
</dbReference>
<feature type="non-terminal residue" evidence="4">
    <location>
        <position position="1"/>
    </location>
</feature>
<keyword evidence="1" id="KW-0862">Zinc</keyword>
<sequence>MSGPSHSSLDGSDRKNYSFIALPGNAVKKRPRRRYDEIERLYQCSWPDCAKAYGTLNHLNAHVTMQKHGPKRSPNEFKELRKQWRKAKKEAESTSSSLESLRRASFSVSRDYDYDASRFAFSTSTHRPHLLDFPASMQMQQSFNHGQYPDGVDETRHPNYPRGEHSVHLASSRAQYDDGLPSSWQGLPAVPSRDTPPSYASLPYPLTQQSHHAQSMVPELGLPNSVPFPPSPRRAINRLPADSTLLTPLNAYHTQPLAPALDQAGYTPYNFDPCDSDNSRPSTGHTSASANFTSDDDYRHRL</sequence>
<evidence type="ECO:0000256" key="2">
    <source>
        <dbReference type="SAM" id="MobiDB-lite"/>
    </source>
</evidence>
<keyword evidence="1" id="KW-0479">Metal-binding</keyword>
<feature type="compositionally biased region" description="Polar residues" evidence="2">
    <location>
        <begin position="279"/>
        <end position="293"/>
    </location>
</feature>
<keyword evidence="5" id="KW-1185">Reference proteome</keyword>